<sequence length="357" mass="37282">MSNNGSLYSRRSFLARSGATVLMAAMGSSILAACSPGGSTPAQSSSGSGGGNVAAVPFTFLSFLPLTSFTVSPEMLADLDGTFKKDGLDATLQPVKGSAQATQLLLANKGQVARNGLIDAMVAAFAQNQPVVVTGIDTYQTGIKIVTTSKTPNPADWVGKTMGVPSVNGTSDKTLSMSLIEAGLDPKSVKRQLVGLSAGTFDLVQKGTLVGYLVSTDTAFLVAKQNPDAHVFTPTTGSGINIYMSTKDQIQQNGDALKKYFAAITEVKSGIVNGTDQDYTKAIDTLRTKYSWAALDDSTIAVEAFKAQVGLWKNPAGAIGQPDMDAIDKSYQELVKAGFVPGGKKIESLFDTSLLPQ</sequence>
<dbReference type="Proteomes" id="UP001500540">
    <property type="component" value="Unassembled WGS sequence"/>
</dbReference>
<evidence type="ECO:0000259" key="1">
    <source>
        <dbReference type="Pfam" id="PF09084"/>
    </source>
</evidence>
<dbReference type="SUPFAM" id="SSF53850">
    <property type="entry name" value="Periplasmic binding protein-like II"/>
    <property type="match status" value="1"/>
</dbReference>
<dbReference type="PROSITE" id="PS51318">
    <property type="entry name" value="TAT"/>
    <property type="match status" value="1"/>
</dbReference>
<dbReference type="PANTHER" id="PTHR30024">
    <property type="entry name" value="ALIPHATIC SULFONATES-BINDING PROTEIN-RELATED"/>
    <property type="match status" value="1"/>
</dbReference>
<dbReference type="Pfam" id="PF09084">
    <property type="entry name" value="NMT1"/>
    <property type="match status" value="1"/>
</dbReference>
<keyword evidence="3" id="KW-1185">Reference proteome</keyword>
<gene>
    <name evidence="2" type="ORF">GCM10022240_15160</name>
</gene>
<reference evidence="3" key="1">
    <citation type="journal article" date="2019" name="Int. J. Syst. Evol. Microbiol.">
        <title>The Global Catalogue of Microorganisms (GCM) 10K type strain sequencing project: providing services to taxonomists for standard genome sequencing and annotation.</title>
        <authorList>
            <consortium name="The Broad Institute Genomics Platform"/>
            <consortium name="The Broad Institute Genome Sequencing Center for Infectious Disease"/>
            <person name="Wu L."/>
            <person name="Ma J."/>
        </authorList>
    </citation>
    <scope>NUCLEOTIDE SEQUENCE [LARGE SCALE GENOMIC DNA]</scope>
    <source>
        <strain evidence="3">JCM 16950</strain>
    </source>
</reference>
<dbReference type="InterPro" id="IPR006311">
    <property type="entry name" value="TAT_signal"/>
</dbReference>
<evidence type="ECO:0000313" key="3">
    <source>
        <dbReference type="Proteomes" id="UP001500540"/>
    </source>
</evidence>
<comment type="caution">
    <text evidence="2">The sequence shown here is derived from an EMBL/GenBank/DDBJ whole genome shotgun (WGS) entry which is preliminary data.</text>
</comment>
<proteinExistence type="predicted"/>
<protein>
    <recommendedName>
        <fullName evidence="1">SsuA/THI5-like domain-containing protein</fullName>
    </recommendedName>
</protein>
<evidence type="ECO:0000313" key="2">
    <source>
        <dbReference type="EMBL" id="GAA3763740.1"/>
    </source>
</evidence>
<dbReference type="Gene3D" id="3.40.190.10">
    <property type="entry name" value="Periplasmic binding protein-like II"/>
    <property type="match status" value="2"/>
</dbReference>
<organism evidence="2 3">
    <name type="scientific">Microbacterium kribbense</name>
    <dbReference type="NCBI Taxonomy" id="433645"/>
    <lineage>
        <taxon>Bacteria</taxon>
        <taxon>Bacillati</taxon>
        <taxon>Actinomycetota</taxon>
        <taxon>Actinomycetes</taxon>
        <taxon>Micrococcales</taxon>
        <taxon>Microbacteriaceae</taxon>
        <taxon>Microbacterium</taxon>
    </lineage>
</organism>
<dbReference type="InterPro" id="IPR015168">
    <property type="entry name" value="SsuA/THI5"/>
</dbReference>
<accession>A0ABP7GGJ7</accession>
<name>A0ABP7GGJ7_9MICO</name>
<dbReference type="EMBL" id="BAABAF010000005">
    <property type="protein sequence ID" value="GAA3763740.1"/>
    <property type="molecule type" value="Genomic_DNA"/>
</dbReference>
<feature type="domain" description="SsuA/THI5-like" evidence="1">
    <location>
        <begin position="72"/>
        <end position="265"/>
    </location>
</feature>